<dbReference type="KEGG" id="cpho:CPHO_05420"/>
<feature type="transmembrane region" description="Helical" evidence="1">
    <location>
        <begin position="74"/>
        <end position="95"/>
    </location>
</feature>
<protein>
    <recommendedName>
        <fullName evidence="4">DUF2029 domain-containing protein</fullName>
    </recommendedName>
</protein>
<feature type="transmembrane region" description="Helical" evidence="1">
    <location>
        <begin position="7"/>
        <end position="26"/>
    </location>
</feature>
<organism evidence="2 3">
    <name type="scientific">Corynebacterium phocae</name>
    <dbReference type="NCBI Taxonomy" id="161895"/>
    <lineage>
        <taxon>Bacteria</taxon>
        <taxon>Bacillati</taxon>
        <taxon>Actinomycetota</taxon>
        <taxon>Actinomycetes</taxon>
        <taxon>Mycobacteriales</taxon>
        <taxon>Corynebacteriaceae</taxon>
        <taxon>Corynebacterium</taxon>
    </lineage>
</organism>
<accession>A0A1L7D6B4</accession>
<evidence type="ECO:0000256" key="1">
    <source>
        <dbReference type="SAM" id="Phobius"/>
    </source>
</evidence>
<proteinExistence type="predicted"/>
<dbReference type="AlphaFoldDB" id="A0A1L7D6B4"/>
<dbReference type="Proteomes" id="UP000185491">
    <property type="component" value="Chromosome"/>
</dbReference>
<feature type="transmembrane region" description="Helical" evidence="1">
    <location>
        <begin position="258"/>
        <end position="279"/>
    </location>
</feature>
<feature type="transmembrane region" description="Helical" evidence="1">
    <location>
        <begin position="313"/>
        <end position="330"/>
    </location>
</feature>
<evidence type="ECO:0000313" key="2">
    <source>
        <dbReference type="EMBL" id="APT93689.1"/>
    </source>
</evidence>
<keyword evidence="3" id="KW-1185">Reference proteome</keyword>
<dbReference type="STRING" id="161895.CPHO_05420"/>
<evidence type="ECO:0000313" key="3">
    <source>
        <dbReference type="Proteomes" id="UP000185491"/>
    </source>
</evidence>
<name>A0A1L7D6B4_9CORY</name>
<feature type="transmembrane region" description="Helical" evidence="1">
    <location>
        <begin position="378"/>
        <end position="397"/>
    </location>
</feature>
<gene>
    <name evidence="2" type="ORF">CPHO_05420</name>
</gene>
<keyword evidence="1" id="KW-0472">Membrane</keyword>
<feature type="transmembrane region" description="Helical" evidence="1">
    <location>
        <begin position="107"/>
        <end position="126"/>
    </location>
</feature>
<reference evidence="2 3" key="1">
    <citation type="submission" date="2014-08" db="EMBL/GenBank/DDBJ databases">
        <title>Complete genome sequence of Corynebacterium phocae M408/89/1(T)(=DSM 44612(T)), isolated from the common seal (Phoca vitulina).</title>
        <authorList>
            <person name="Ruckert C."/>
            <person name="Albersmeier A."/>
            <person name="Winkler A."/>
            <person name="Kalinowski J."/>
        </authorList>
    </citation>
    <scope>NUCLEOTIDE SEQUENCE [LARGE SCALE GENOMIC DNA]</scope>
    <source>
        <strain evidence="2 3">M408/89/1</strain>
    </source>
</reference>
<sequence length="410" mass="45082">MGALRSVPAVWTGWVIARLITAYLIFLEPNPLGDVYYYHFGVFGDDPSAMTEYPHAGTWPAFILAHFIGEDVKAYFFAFPLMVLVFDALFMALVLRRHPTTRAAIDAAWLWVFFGTAVGHVFVLRLDIFPALAVAAAASLLFKHPGFSGALLAFATAMKLWPAVLGAGLVGGWNKAKTWASLAVFVATLLSLGAFTYVTEGKDRLFSPLDYQQVRGLQIESVAATPLMWKYFFYPERWEVFYAPSKSFEITGPGVDTAIAVANVLMLSTLAVAILFALYRFVLGAWTPESALALFVTLILLLIISNKVFSPQYVTWLGPTLVVALSRGNLPRAQQGLVWALAVIAVICGALGVEVFPFGYSSIWKYPGENILPTLALVSRNILVVLMVPLALTWLGLSCRRPRITRAYLD</sequence>
<feature type="transmembrane region" description="Helical" evidence="1">
    <location>
        <begin position="146"/>
        <end position="167"/>
    </location>
</feature>
<evidence type="ECO:0008006" key="4">
    <source>
        <dbReference type="Google" id="ProtNLM"/>
    </source>
</evidence>
<keyword evidence="1" id="KW-0812">Transmembrane</keyword>
<feature type="transmembrane region" description="Helical" evidence="1">
    <location>
        <begin position="179"/>
        <end position="198"/>
    </location>
</feature>
<feature type="transmembrane region" description="Helical" evidence="1">
    <location>
        <begin position="337"/>
        <end position="358"/>
    </location>
</feature>
<dbReference type="EMBL" id="CP009249">
    <property type="protein sequence ID" value="APT93689.1"/>
    <property type="molecule type" value="Genomic_DNA"/>
</dbReference>
<feature type="transmembrane region" description="Helical" evidence="1">
    <location>
        <begin position="291"/>
        <end position="307"/>
    </location>
</feature>
<keyword evidence="1" id="KW-1133">Transmembrane helix</keyword>